<sequence>MSKQPVPKPTGTKPKQTTGAGRGSPAGRGAQSGRGKAVLPRGMQPIAMKKQDGMLVPEGYTMRKIEPAKNYDVVSFARAMNQDFAPRLKKLFDPEVEAALTAQKTGIYIGWRCPEFKHDCQRVNDYSKCFCGHLLNGHANYTGKSVQVPCRQGGCKCKGFAWIPSRPEDVGEFWHQRRRDFDPSTWRAKCRCKHTHEEHEPTGMRRCKSRGCSCGHFDSNFLCAACDNHWERHDTFFETEDVRRQNGLPVGTDYIPFAEMPDLRNIALTGDENDDSKYLALTQGEGSIPQSKGSMGNDTPVNFGGTLYNKKKAYLLTIENENDSELSEERELHPLVLSELLTYIVETKISSDNPAVFRLANLACLYKQRLDQFGMKTLDVNSTRLKAKLLKEIPEFEAHKKGRDILLTFKKDIGADYSQASNYSEAIILAKAAKILRVHMIDHKSGFTGTFHEGCVKSAVPSTLLQFVCMIEHSADIKSQLRFGASKTDLTMA</sequence>
<gene>
    <name evidence="3" type="ORF">MCOR_57723</name>
</gene>
<dbReference type="PANTHER" id="PTHR31214:SF3">
    <property type="entry name" value="PROTEIN FAM221B"/>
    <property type="match status" value="1"/>
</dbReference>
<dbReference type="PANTHER" id="PTHR31214">
    <property type="entry name" value="PROTEIN FAM221A-RELATED"/>
    <property type="match status" value="1"/>
</dbReference>
<organism evidence="3 4">
    <name type="scientific">Mytilus coruscus</name>
    <name type="common">Sea mussel</name>
    <dbReference type="NCBI Taxonomy" id="42192"/>
    <lineage>
        <taxon>Eukaryota</taxon>
        <taxon>Metazoa</taxon>
        <taxon>Spiralia</taxon>
        <taxon>Lophotrochozoa</taxon>
        <taxon>Mollusca</taxon>
        <taxon>Bivalvia</taxon>
        <taxon>Autobranchia</taxon>
        <taxon>Pteriomorphia</taxon>
        <taxon>Mytilida</taxon>
        <taxon>Mytiloidea</taxon>
        <taxon>Mytilidae</taxon>
        <taxon>Mytilinae</taxon>
        <taxon>Mytilus</taxon>
    </lineage>
</organism>
<feature type="compositionally biased region" description="Gly residues" evidence="2">
    <location>
        <begin position="20"/>
        <end position="32"/>
    </location>
</feature>
<protein>
    <submittedName>
        <fullName evidence="3">Protein FAM221B</fullName>
    </submittedName>
</protein>
<comment type="similarity">
    <text evidence="1">Belongs to the FAM221 family.</text>
</comment>
<evidence type="ECO:0000256" key="2">
    <source>
        <dbReference type="SAM" id="MobiDB-lite"/>
    </source>
</evidence>
<evidence type="ECO:0000313" key="4">
    <source>
        <dbReference type="Proteomes" id="UP000507470"/>
    </source>
</evidence>
<feature type="region of interest" description="Disordered" evidence="2">
    <location>
        <begin position="1"/>
        <end position="44"/>
    </location>
</feature>
<dbReference type="Proteomes" id="UP000507470">
    <property type="component" value="Unassembled WGS sequence"/>
</dbReference>
<dbReference type="AlphaFoldDB" id="A0A6J8EZ77"/>
<evidence type="ECO:0000256" key="1">
    <source>
        <dbReference type="ARBA" id="ARBA00011026"/>
    </source>
</evidence>
<evidence type="ECO:0000313" key="3">
    <source>
        <dbReference type="EMBL" id="CAC5425959.1"/>
    </source>
</evidence>
<name>A0A6J8EZ77_MYTCO</name>
<proteinExistence type="inferred from homology"/>
<accession>A0A6J8EZ77</accession>
<dbReference type="Pfam" id="PF14753">
    <property type="entry name" value="FAM221"/>
    <property type="match status" value="1"/>
</dbReference>
<feature type="compositionally biased region" description="Low complexity" evidence="2">
    <location>
        <begin position="1"/>
        <end position="19"/>
    </location>
</feature>
<dbReference type="OrthoDB" id="196393at2759"/>
<reference evidence="3 4" key="1">
    <citation type="submission" date="2020-06" db="EMBL/GenBank/DDBJ databases">
        <authorList>
            <person name="Li R."/>
            <person name="Bekaert M."/>
        </authorList>
    </citation>
    <scope>NUCLEOTIDE SEQUENCE [LARGE SCALE GENOMIC DNA]</scope>
    <source>
        <strain evidence="4">wild</strain>
    </source>
</reference>
<dbReference type="EMBL" id="CACVKT020010330">
    <property type="protein sequence ID" value="CAC5425959.1"/>
    <property type="molecule type" value="Genomic_DNA"/>
</dbReference>
<dbReference type="InterPro" id="IPR026755">
    <property type="entry name" value="Fam221a/b"/>
</dbReference>
<keyword evidence="4" id="KW-1185">Reference proteome</keyword>